<dbReference type="KEGG" id="cyn:Cyan7425_2815"/>
<dbReference type="EMBL" id="CP001344">
    <property type="protein sequence ID" value="ACL45161.1"/>
    <property type="molecule type" value="Genomic_DNA"/>
</dbReference>
<dbReference type="AlphaFoldDB" id="B8HKH0"/>
<reference evidence="2" key="1">
    <citation type="submission" date="2009-01" db="EMBL/GenBank/DDBJ databases">
        <title>Complete sequence of chromosome Cyanothece sp. PCC 7425.</title>
        <authorList>
            <consortium name="US DOE Joint Genome Institute"/>
            <person name="Lucas S."/>
            <person name="Copeland A."/>
            <person name="Lapidus A."/>
            <person name="Glavina del Rio T."/>
            <person name="Dalin E."/>
            <person name="Tice H."/>
            <person name="Bruce D."/>
            <person name="Goodwin L."/>
            <person name="Pitluck S."/>
            <person name="Sims D."/>
            <person name="Meineke L."/>
            <person name="Brettin T."/>
            <person name="Detter J.C."/>
            <person name="Han C."/>
            <person name="Larimer F."/>
            <person name="Land M."/>
            <person name="Hauser L."/>
            <person name="Kyrpides N."/>
            <person name="Ovchinnikova G."/>
            <person name="Liberton M."/>
            <person name="Stoeckel J."/>
            <person name="Banerjee A."/>
            <person name="Singh A."/>
            <person name="Page L."/>
            <person name="Sato H."/>
            <person name="Zhao L."/>
            <person name="Sherman L."/>
            <person name="Pakrasi H."/>
            <person name="Richardson P."/>
        </authorList>
    </citation>
    <scope>NUCLEOTIDE SEQUENCE</scope>
    <source>
        <strain evidence="2">PCC 7425</strain>
    </source>
</reference>
<feature type="transmembrane region" description="Helical" evidence="1">
    <location>
        <begin position="40"/>
        <end position="66"/>
    </location>
</feature>
<dbReference type="OrthoDB" id="573258at2"/>
<feature type="transmembrane region" description="Helical" evidence="1">
    <location>
        <begin position="73"/>
        <end position="92"/>
    </location>
</feature>
<sequence>MLPILSSLIKVLSIVLITSAIGLELWHLQFLVTQSQPPPVPFLILGFAWFALIAHGIESLIAAVYARRQQRQPFSYAFYTFFVGTIALVELFKPDNQVIE</sequence>
<keyword evidence="1" id="KW-1133">Transmembrane helix</keyword>
<keyword evidence="1" id="KW-0812">Transmembrane</keyword>
<dbReference type="HOGENOM" id="CLU_165994_0_0_3"/>
<name>B8HKH0_CYAP4</name>
<dbReference type="eggNOG" id="ENOG50330GI">
    <property type="taxonomic scope" value="Bacteria"/>
</dbReference>
<evidence type="ECO:0000313" key="2">
    <source>
        <dbReference type="EMBL" id="ACL45161.1"/>
    </source>
</evidence>
<evidence type="ECO:0000256" key="1">
    <source>
        <dbReference type="SAM" id="Phobius"/>
    </source>
</evidence>
<proteinExistence type="predicted"/>
<accession>B8HKH0</accession>
<organism evidence="2">
    <name type="scientific">Cyanothece sp. (strain PCC 7425 / ATCC 29141)</name>
    <dbReference type="NCBI Taxonomy" id="395961"/>
    <lineage>
        <taxon>Bacteria</taxon>
        <taxon>Bacillati</taxon>
        <taxon>Cyanobacteriota</taxon>
        <taxon>Cyanophyceae</taxon>
        <taxon>Gomontiellales</taxon>
        <taxon>Cyanothecaceae</taxon>
        <taxon>Cyanothece</taxon>
    </lineage>
</organism>
<feature type="transmembrane region" description="Helical" evidence="1">
    <location>
        <begin position="7"/>
        <end position="28"/>
    </location>
</feature>
<protein>
    <submittedName>
        <fullName evidence="2">Uncharacterized protein</fullName>
    </submittedName>
</protein>
<gene>
    <name evidence="2" type="ordered locus">Cyan7425_2815</name>
</gene>
<keyword evidence="1" id="KW-0472">Membrane</keyword>